<comment type="caution">
    <text evidence="2">The sequence shown here is derived from an EMBL/GenBank/DDBJ whole genome shotgun (WGS) entry which is preliminary data.</text>
</comment>
<dbReference type="InterPro" id="IPR052622">
    <property type="entry name" value="Glycosyltransferase_G1"/>
</dbReference>
<accession>A0ABT9ZZ43</accession>
<evidence type="ECO:0000259" key="1">
    <source>
        <dbReference type="Pfam" id="PF00534"/>
    </source>
</evidence>
<feature type="domain" description="Glycosyl transferase family 1" evidence="1">
    <location>
        <begin position="150"/>
        <end position="307"/>
    </location>
</feature>
<dbReference type="CDD" id="cd03801">
    <property type="entry name" value="GT4_PimA-like"/>
    <property type="match status" value="1"/>
</dbReference>
<dbReference type="RefSeq" id="WP_307326803.1">
    <property type="nucleotide sequence ID" value="NZ_JAUSUG010000012.1"/>
</dbReference>
<dbReference type="InterPro" id="IPR001296">
    <property type="entry name" value="Glyco_trans_1"/>
</dbReference>
<protein>
    <submittedName>
        <fullName evidence="2">Glycosyltransferase involved in cell wall biosynthesis</fullName>
    </submittedName>
</protein>
<keyword evidence="3" id="KW-1185">Reference proteome</keyword>
<dbReference type="EMBL" id="JAUSUG010000012">
    <property type="protein sequence ID" value="MDQ0255713.1"/>
    <property type="molecule type" value="Genomic_DNA"/>
</dbReference>
<evidence type="ECO:0000313" key="2">
    <source>
        <dbReference type="EMBL" id="MDQ0255713.1"/>
    </source>
</evidence>
<reference evidence="2 3" key="1">
    <citation type="submission" date="2023-07" db="EMBL/GenBank/DDBJ databases">
        <title>Genomic Encyclopedia of Type Strains, Phase IV (KMG-IV): sequencing the most valuable type-strain genomes for metagenomic binning, comparative biology and taxonomic classification.</title>
        <authorList>
            <person name="Goeker M."/>
        </authorList>
    </citation>
    <scope>NUCLEOTIDE SEQUENCE [LARGE SCALE GENOMIC DNA]</scope>
    <source>
        <strain evidence="2 3">DSM 9768</strain>
    </source>
</reference>
<dbReference type="Proteomes" id="UP001230005">
    <property type="component" value="Unassembled WGS sequence"/>
</dbReference>
<organism evidence="2 3">
    <name type="scientific">Evansella vedderi</name>
    <dbReference type="NCBI Taxonomy" id="38282"/>
    <lineage>
        <taxon>Bacteria</taxon>
        <taxon>Bacillati</taxon>
        <taxon>Bacillota</taxon>
        <taxon>Bacilli</taxon>
        <taxon>Bacillales</taxon>
        <taxon>Bacillaceae</taxon>
        <taxon>Evansella</taxon>
    </lineage>
</organism>
<dbReference type="SUPFAM" id="SSF53756">
    <property type="entry name" value="UDP-Glycosyltransferase/glycogen phosphorylase"/>
    <property type="match status" value="1"/>
</dbReference>
<sequence length="334" mass="37857">MKVILAAPFYHQPRGNKVTVERISHGLELAGMETEIISSTDKNTYSKPLKADIYHGFHATHFFHFMKNRGEQLEPYILTLTGTDFNHDLFQSEKRENVIQSLNGAKGIHVFSKGAKDTVIKELPHLEEKIFVIPQGVSPFSLNDRLKRKESGTFLFILPAGIRKVKNVPFAIEQLASLKEKYKNIRLWIVGPIIEEEEGKVVQELLNKHSHWVQYIGSYAHKDMGAIYSQGDVILNTSFSEGQSSALLESMALGIPVLVSNNDGNSSIVKHKETGLIYSKAVEFLSFAEALIKEKDLRETLSFNGKKYISEHHSWDKEITSLISIYKNFILERV</sequence>
<dbReference type="PANTHER" id="PTHR46660">
    <property type="match status" value="1"/>
</dbReference>
<name>A0ABT9ZZ43_9BACI</name>
<dbReference type="PANTHER" id="PTHR46660:SF2">
    <property type="entry name" value="GLYCOSYLTRANSFERASE 1 DOMAIN-CONTAINING PROTEIN 1"/>
    <property type="match status" value="1"/>
</dbReference>
<dbReference type="Pfam" id="PF00534">
    <property type="entry name" value="Glycos_transf_1"/>
    <property type="match status" value="1"/>
</dbReference>
<dbReference type="Gene3D" id="3.40.50.2000">
    <property type="entry name" value="Glycogen Phosphorylase B"/>
    <property type="match status" value="2"/>
</dbReference>
<gene>
    <name evidence="2" type="ORF">J2S74_003095</name>
</gene>
<evidence type="ECO:0000313" key="3">
    <source>
        <dbReference type="Proteomes" id="UP001230005"/>
    </source>
</evidence>
<proteinExistence type="predicted"/>